<gene>
    <name evidence="15" type="primary">rnhC</name>
    <name evidence="15" type="ORF">ENS56_08080</name>
</gene>
<comment type="caution">
    <text evidence="15">The sequence shown here is derived from an EMBL/GenBank/DDBJ whole genome shotgun (WGS) entry which is preliminary data.</text>
</comment>
<dbReference type="GO" id="GO:0003723">
    <property type="term" value="F:RNA binding"/>
    <property type="evidence" value="ECO:0007669"/>
    <property type="project" value="UniProtKB-UniRule"/>
</dbReference>
<dbReference type="InterPro" id="IPR001352">
    <property type="entry name" value="RNase_HII/HIII"/>
</dbReference>
<feature type="binding site" evidence="12">
    <location>
        <position position="107"/>
    </location>
    <ligand>
        <name>a divalent metal cation</name>
        <dbReference type="ChEBI" id="CHEBI:60240"/>
    </ligand>
</feature>
<evidence type="ECO:0000256" key="1">
    <source>
        <dbReference type="ARBA" id="ARBA00000077"/>
    </source>
</evidence>
<evidence type="ECO:0000256" key="9">
    <source>
        <dbReference type="ARBA" id="ARBA00022759"/>
    </source>
</evidence>
<dbReference type="PANTHER" id="PTHR10954:SF23">
    <property type="entry name" value="RIBONUCLEASE"/>
    <property type="match status" value="1"/>
</dbReference>
<evidence type="ECO:0000256" key="10">
    <source>
        <dbReference type="ARBA" id="ARBA00022801"/>
    </source>
</evidence>
<dbReference type="GO" id="GO:0004523">
    <property type="term" value="F:RNA-DNA hybrid ribonuclease activity"/>
    <property type="evidence" value="ECO:0007669"/>
    <property type="project" value="UniProtKB-UniRule"/>
</dbReference>
<reference evidence="15" key="1">
    <citation type="journal article" date="2020" name="mSystems">
        <title>Genome- and Community-Level Interaction Insights into Carbon Utilization and Element Cycling Functions of Hydrothermarchaeota in Hydrothermal Sediment.</title>
        <authorList>
            <person name="Zhou Z."/>
            <person name="Liu Y."/>
            <person name="Xu W."/>
            <person name="Pan J."/>
            <person name="Luo Z.H."/>
            <person name="Li M."/>
        </authorList>
    </citation>
    <scope>NUCLEOTIDE SEQUENCE [LARGE SCALE GENOMIC DNA]</scope>
    <source>
        <strain evidence="15">SpSt-500</strain>
    </source>
</reference>
<dbReference type="CDD" id="cd06590">
    <property type="entry name" value="RNase_HII_bacteria_HIII_like"/>
    <property type="match status" value="1"/>
</dbReference>
<sequence>MQSSFQKENSSLEQKAFDEINKFRNQLQNEGYIVDEPTKKQYNYEVNISRGKEKIKLMVYFGKKGIKTVLQGNPNSEFYKQLDSQLNYKLNFQNEELSEPESYIGSDESGKGDFFGPLVVSAFAVDSATREKLKYLNIKDSKEIFDNEITKTASELIKKFKDRIAVIEIHPKKYNELYDSLKNLNSILIWAHSKAIEELHKKFHYSQIVIDKFCAEDLIRTELNKKINDYDLILTEKAERFTGVAAASIIARSRVINWFKKKSAELKIDLPLGASEKVNDVASHIKNKFGNDVLSELIKLHFKNFKNI</sequence>
<evidence type="ECO:0000256" key="11">
    <source>
        <dbReference type="ARBA" id="ARBA00022842"/>
    </source>
</evidence>
<comment type="cofactor">
    <cofactor evidence="2">
        <name>Mg(2+)</name>
        <dbReference type="ChEBI" id="CHEBI:18420"/>
    </cofactor>
</comment>
<name>A0A832DNR3_9BACT</name>
<dbReference type="EMBL" id="DSVI01000009">
    <property type="protein sequence ID" value="HGT47977.1"/>
    <property type="molecule type" value="Genomic_DNA"/>
</dbReference>
<dbReference type="InterPro" id="IPR004641">
    <property type="entry name" value="RNase_HIII"/>
</dbReference>
<dbReference type="GO" id="GO:0043137">
    <property type="term" value="P:DNA replication, removal of RNA primer"/>
    <property type="evidence" value="ECO:0007669"/>
    <property type="project" value="TreeGrafter"/>
</dbReference>
<comment type="catalytic activity">
    <reaction evidence="1 12 13">
        <text>Endonucleolytic cleavage to 5'-phosphomonoester.</text>
        <dbReference type="EC" id="3.1.26.4"/>
    </reaction>
</comment>
<keyword evidence="8 12" id="KW-0479">Metal-binding</keyword>
<comment type="subcellular location">
    <subcellularLocation>
        <location evidence="4">Cytoplasm</location>
    </subcellularLocation>
</comment>
<evidence type="ECO:0000256" key="7">
    <source>
        <dbReference type="ARBA" id="ARBA00022722"/>
    </source>
</evidence>
<dbReference type="GO" id="GO:0006298">
    <property type="term" value="P:mismatch repair"/>
    <property type="evidence" value="ECO:0007669"/>
    <property type="project" value="TreeGrafter"/>
</dbReference>
<comment type="function">
    <text evidence="3 13">Endonuclease that specifically degrades the RNA of RNA-DNA hybrids.</text>
</comment>
<feature type="domain" description="RNase H type-2" evidence="14">
    <location>
        <begin position="101"/>
        <end position="308"/>
    </location>
</feature>
<accession>A0A832DNR3</accession>
<comment type="cofactor">
    <cofactor evidence="12">
        <name>Mn(2+)</name>
        <dbReference type="ChEBI" id="CHEBI:29035"/>
    </cofactor>
    <cofactor evidence="12">
        <name>Mg(2+)</name>
        <dbReference type="ChEBI" id="CHEBI:18420"/>
    </cofactor>
    <text evidence="12">Manganese or magnesium. Binds 1 divalent metal ion per monomer in the absence of substrate. May bind a second metal ion after substrate binding.</text>
</comment>
<dbReference type="GO" id="GO:0032299">
    <property type="term" value="C:ribonuclease H2 complex"/>
    <property type="evidence" value="ECO:0007669"/>
    <property type="project" value="TreeGrafter"/>
</dbReference>
<dbReference type="InterPro" id="IPR036397">
    <property type="entry name" value="RNaseH_sf"/>
</dbReference>
<dbReference type="EC" id="3.1.26.4" evidence="13"/>
<evidence type="ECO:0000256" key="6">
    <source>
        <dbReference type="ARBA" id="ARBA00022490"/>
    </source>
</evidence>
<dbReference type="SUPFAM" id="SSF53098">
    <property type="entry name" value="Ribonuclease H-like"/>
    <property type="match status" value="1"/>
</dbReference>
<feature type="binding site" evidence="12">
    <location>
        <position position="108"/>
    </location>
    <ligand>
        <name>a divalent metal cation</name>
        <dbReference type="ChEBI" id="CHEBI:60240"/>
    </ligand>
</feature>
<evidence type="ECO:0000259" key="14">
    <source>
        <dbReference type="PROSITE" id="PS51975"/>
    </source>
</evidence>
<feature type="binding site" evidence="12">
    <location>
        <position position="211"/>
    </location>
    <ligand>
        <name>a divalent metal cation</name>
        <dbReference type="ChEBI" id="CHEBI:60240"/>
    </ligand>
</feature>
<organism evidence="15">
    <name type="scientific">Ignavibacterium album</name>
    <dbReference type="NCBI Taxonomy" id="591197"/>
    <lineage>
        <taxon>Bacteria</taxon>
        <taxon>Pseudomonadati</taxon>
        <taxon>Ignavibacteriota</taxon>
        <taxon>Ignavibacteria</taxon>
        <taxon>Ignavibacteriales</taxon>
        <taxon>Ignavibacteriaceae</taxon>
        <taxon>Ignavibacterium</taxon>
    </lineage>
</organism>
<evidence type="ECO:0000313" key="15">
    <source>
        <dbReference type="EMBL" id="HGT47977.1"/>
    </source>
</evidence>
<dbReference type="Pfam" id="PF01351">
    <property type="entry name" value="RNase_HII"/>
    <property type="match status" value="1"/>
</dbReference>
<evidence type="ECO:0000256" key="3">
    <source>
        <dbReference type="ARBA" id="ARBA00004065"/>
    </source>
</evidence>
<protein>
    <recommendedName>
        <fullName evidence="13">Ribonuclease</fullName>
        <ecNumber evidence="13">3.1.26.4</ecNumber>
    </recommendedName>
</protein>
<dbReference type="GO" id="GO:0046872">
    <property type="term" value="F:metal ion binding"/>
    <property type="evidence" value="ECO:0007669"/>
    <property type="project" value="UniProtKB-KW"/>
</dbReference>
<keyword evidence="11" id="KW-0460">Magnesium</keyword>
<dbReference type="Gene3D" id="3.30.420.10">
    <property type="entry name" value="Ribonuclease H-like superfamily/Ribonuclease H"/>
    <property type="match status" value="1"/>
</dbReference>
<dbReference type="InterPro" id="IPR024567">
    <property type="entry name" value="RNase_HII/HIII_dom"/>
</dbReference>
<evidence type="ECO:0000256" key="12">
    <source>
        <dbReference type="PROSITE-ProRule" id="PRU01319"/>
    </source>
</evidence>
<keyword evidence="9 12" id="KW-0255">Endonuclease</keyword>
<keyword evidence="7 12" id="KW-0540">Nuclease</keyword>
<evidence type="ECO:0000256" key="8">
    <source>
        <dbReference type="ARBA" id="ARBA00022723"/>
    </source>
</evidence>
<dbReference type="InterPro" id="IPR012337">
    <property type="entry name" value="RNaseH-like_sf"/>
</dbReference>
<dbReference type="GO" id="GO:0005737">
    <property type="term" value="C:cytoplasm"/>
    <property type="evidence" value="ECO:0007669"/>
    <property type="project" value="UniProtKB-SubCell"/>
</dbReference>
<dbReference type="AlphaFoldDB" id="A0A832DNR3"/>
<dbReference type="PANTHER" id="PTHR10954">
    <property type="entry name" value="RIBONUCLEASE H2 SUBUNIT A"/>
    <property type="match status" value="1"/>
</dbReference>
<keyword evidence="6" id="KW-0963">Cytoplasm</keyword>
<comment type="similarity">
    <text evidence="5">Belongs to the RNase HII family. RnhC subfamily.</text>
</comment>
<evidence type="ECO:0000256" key="2">
    <source>
        <dbReference type="ARBA" id="ARBA00001946"/>
    </source>
</evidence>
<proteinExistence type="inferred from homology"/>
<dbReference type="PROSITE" id="PS51975">
    <property type="entry name" value="RNASE_H_2"/>
    <property type="match status" value="1"/>
</dbReference>
<evidence type="ECO:0000256" key="13">
    <source>
        <dbReference type="RuleBase" id="RU003515"/>
    </source>
</evidence>
<evidence type="ECO:0000256" key="4">
    <source>
        <dbReference type="ARBA" id="ARBA00004496"/>
    </source>
</evidence>
<dbReference type="NCBIfam" id="TIGR00716">
    <property type="entry name" value="rnhC"/>
    <property type="match status" value="1"/>
</dbReference>
<evidence type="ECO:0000256" key="5">
    <source>
        <dbReference type="ARBA" id="ARBA00008378"/>
    </source>
</evidence>
<keyword evidence="10 12" id="KW-0378">Hydrolase</keyword>